<name>A0A6N7Z5M5_9PSEU</name>
<dbReference type="InterPro" id="IPR041698">
    <property type="entry name" value="Methyltransf_25"/>
</dbReference>
<accession>A0A6N7Z5M5</accession>
<proteinExistence type="predicted"/>
<keyword evidence="2" id="KW-0808">Transferase</keyword>
<evidence type="ECO:0000313" key="2">
    <source>
        <dbReference type="EMBL" id="MTD57623.1"/>
    </source>
</evidence>
<dbReference type="Gene3D" id="3.40.50.150">
    <property type="entry name" value="Vaccinia Virus protein VP39"/>
    <property type="match status" value="1"/>
</dbReference>
<dbReference type="OrthoDB" id="4484556at2"/>
<dbReference type="EMBL" id="WMBA01000051">
    <property type="protein sequence ID" value="MTD57623.1"/>
    <property type="molecule type" value="Genomic_DNA"/>
</dbReference>
<dbReference type="GO" id="GO:0008168">
    <property type="term" value="F:methyltransferase activity"/>
    <property type="evidence" value="ECO:0007669"/>
    <property type="project" value="UniProtKB-KW"/>
</dbReference>
<organism evidence="2 3">
    <name type="scientific">Amycolatopsis pithecellobii</name>
    <dbReference type="NCBI Taxonomy" id="664692"/>
    <lineage>
        <taxon>Bacteria</taxon>
        <taxon>Bacillati</taxon>
        <taxon>Actinomycetota</taxon>
        <taxon>Actinomycetes</taxon>
        <taxon>Pseudonocardiales</taxon>
        <taxon>Pseudonocardiaceae</taxon>
        <taxon>Amycolatopsis</taxon>
    </lineage>
</organism>
<dbReference type="Proteomes" id="UP000440096">
    <property type="component" value="Unassembled WGS sequence"/>
</dbReference>
<dbReference type="GO" id="GO:0032259">
    <property type="term" value="P:methylation"/>
    <property type="evidence" value="ECO:0007669"/>
    <property type="project" value="UniProtKB-KW"/>
</dbReference>
<evidence type="ECO:0000313" key="3">
    <source>
        <dbReference type="Proteomes" id="UP000440096"/>
    </source>
</evidence>
<gene>
    <name evidence="2" type="ORF">GKO32_27145</name>
</gene>
<protein>
    <submittedName>
        <fullName evidence="2">Methyltransferase domain-containing protein</fullName>
    </submittedName>
</protein>
<keyword evidence="2" id="KW-0489">Methyltransferase</keyword>
<comment type="caution">
    <text evidence="2">The sequence shown here is derived from an EMBL/GenBank/DDBJ whole genome shotgun (WGS) entry which is preliminary data.</text>
</comment>
<reference evidence="2 3" key="1">
    <citation type="submission" date="2019-11" db="EMBL/GenBank/DDBJ databases">
        <title>Draft genome of Amycolatopsis RM579.</title>
        <authorList>
            <person name="Duangmal K."/>
            <person name="Mingma R."/>
        </authorList>
    </citation>
    <scope>NUCLEOTIDE SEQUENCE [LARGE SCALE GENOMIC DNA]</scope>
    <source>
        <strain evidence="2 3">RM579</strain>
    </source>
</reference>
<dbReference type="InterPro" id="IPR029063">
    <property type="entry name" value="SAM-dependent_MTases_sf"/>
</dbReference>
<dbReference type="CDD" id="cd02440">
    <property type="entry name" value="AdoMet_MTases"/>
    <property type="match status" value="1"/>
</dbReference>
<dbReference type="Pfam" id="PF13649">
    <property type="entry name" value="Methyltransf_25"/>
    <property type="match status" value="1"/>
</dbReference>
<sequence length="205" mass="21845">MTGFEPGLLGRRVSLELPGGTRISLPVDRWRARSNPGDEVLVRACEGPTLDLGCGPGRLTAALAERGVPALGVDLSPVAVALTRDRGAAAVRRDLFTRLPGEGRWRHALLADGNIGIGGNPAGLLRRVGELLCTGGTALVELDRPGTGLRRRQVRVTEGGHPPGAWFAWAWLGVDALHHTARGSGLRPAWFAHRGGRWFAALVRE</sequence>
<keyword evidence="3" id="KW-1185">Reference proteome</keyword>
<evidence type="ECO:0000259" key="1">
    <source>
        <dbReference type="Pfam" id="PF13649"/>
    </source>
</evidence>
<feature type="domain" description="Methyltransferase" evidence="1">
    <location>
        <begin position="50"/>
        <end position="89"/>
    </location>
</feature>
<dbReference type="AlphaFoldDB" id="A0A6N7Z5M5"/>
<dbReference type="SUPFAM" id="SSF53335">
    <property type="entry name" value="S-adenosyl-L-methionine-dependent methyltransferases"/>
    <property type="match status" value="1"/>
</dbReference>